<dbReference type="Gene3D" id="3.40.30.10">
    <property type="entry name" value="Glutaredoxin"/>
    <property type="match status" value="1"/>
</dbReference>
<dbReference type="SUPFAM" id="SSF47616">
    <property type="entry name" value="GST C-terminal domain-like"/>
    <property type="match status" value="1"/>
</dbReference>
<dbReference type="InterPro" id="IPR050983">
    <property type="entry name" value="GST_Omega/HSP26"/>
</dbReference>
<sequence length="201" mass="21651">MRLFYAPQSPYARKVLIVAQELGCSSDIEKVVAGAHPVQRNADLIALNPLGQIPALELADGSVLYDSRVICEYLDALCGGTLNAPTGPARWRALTEQALGDGMLAGALLARYETAARPAELQWPLWLEAQLAKSSSALEAIEKNAASLPGRIDIGTITIACALGYIDLRFPDFGWRSRFPGVAEWDAQFSTRPSLVATRPA</sequence>
<comment type="caution">
    <text evidence="2">The sequence shown here is derived from an EMBL/GenBank/DDBJ whole genome shotgun (WGS) entry which is preliminary data.</text>
</comment>
<protein>
    <submittedName>
        <fullName evidence="2">Glutathione S-transferase</fullName>
    </submittedName>
</protein>
<accession>A0A4R7C3J5</accession>
<reference evidence="2 3" key="1">
    <citation type="submission" date="2019-03" db="EMBL/GenBank/DDBJ databases">
        <title>Genomic Encyclopedia of Type Strains, Phase IV (KMG-IV): sequencing the most valuable type-strain genomes for metagenomic binning, comparative biology and taxonomic classification.</title>
        <authorList>
            <person name="Goeker M."/>
        </authorList>
    </citation>
    <scope>NUCLEOTIDE SEQUENCE [LARGE SCALE GENOMIC DNA]</scope>
    <source>
        <strain evidence="2 3">DSM 25903</strain>
    </source>
</reference>
<dbReference type="RefSeq" id="WP_133768019.1">
    <property type="nucleotide sequence ID" value="NZ_SNZR01000011.1"/>
</dbReference>
<dbReference type="Proteomes" id="UP000295122">
    <property type="component" value="Unassembled WGS sequence"/>
</dbReference>
<keyword evidence="3" id="KW-1185">Reference proteome</keyword>
<dbReference type="Pfam" id="PF13409">
    <property type="entry name" value="GST_N_2"/>
    <property type="match status" value="1"/>
</dbReference>
<evidence type="ECO:0000313" key="2">
    <source>
        <dbReference type="EMBL" id="TDR92978.1"/>
    </source>
</evidence>
<organism evidence="2 3">
    <name type="scientific">Enterovirga rhinocerotis</name>
    <dbReference type="NCBI Taxonomy" id="1339210"/>
    <lineage>
        <taxon>Bacteria</taxon>
        <taxon>Pseudomonadati</taxon>
        <taxon>Pseudomonadota</taxon>
        <taxon>Alphaproteobacteria</taxon>
        <taxon>Hyphomicrobiales</taxon>
        <taxon>Methylobacteriaceae</taxon>
        <taxon>Enterovirga</taxon>
    </lineage>
</organism>
<dbReference type="CDD" id="cd03205">
    <property type="entry name" value="GST_C_6"/>
    <property type="match status" value="1"/>
</dbReference>
<name>A0A4R7C3J5_9HYPH</name>
<proteinExistence type="predicted"/>
<dbReference type="OrthoDB" id="9795329at2"/>
<dbReference type="Gene3D" id="1.20.1050.10">
    <property type="match status" value="1"/>
</dbReference>
<feature type="domain" description="GST N-terminal" evidence="1">
    <location>
        <begin position="1"/>
        <end position="82"/>
    </location>
</feature>
<evidence type="ECO:0000259" key="1">
    <source>
        <dbReference type="PROSITE" id="PS50404"/>
    </source>
</evidence>
<evidence type="ECO:0000313" key="3">
    <source>
        <dbReference type="Proteomes" id="UP000295122"/>
    </source>
</evidence>
<dbReference type="EMBL" id="SNZR01000011">
    <property type="protein sequence ID" value="TDR92978.1"/>
    <property type="molecule type" value="Genomic_DNA"/>
</dbReference>
<dbReference type="Pfam" id="PF13410">
    <property type="entry name" value="GST_C_2"/>
    <property type="match status" value="1"/>
</dbReference>
<dbReference type="InterPro" id="IPR004045">
    <property type="entry name" value="Glutathione_S-Trfase_N"/>
</dbReference>
<dbReference type="GO" id="GO:0016740">
    <property type="term" value="F:transferase activity"/>
    <property type="evidence" value="ECO:0007669"/>
    <property type="project" value="UniProtKB-KW"/>
</dbReference>
<dbReference type="PANTHER" id="PTHR43968">
    <property type="match status" value="1"/>
</dbReference>
<dbReference type="InterPro" id="IPR036282">
    <property type="entry name" value="Glutathione-S-Trfase_C_sf"/>
</dbReference>
<keyword evidence="2" id="KW-0808">Transferase</keyword>
<dbReference type="CDD" id="cd03049">
    <property type="entry name" value="GST_N_3"/>
    <property type="match status" value="1"/>
</dbReference>
<dbReference type="InterPro" id="IPR036249">
    <property type="entry name" value="Thioredoxin-like_sf"/>
</dbReference>
<dbReference type="SUPFAM" id="SSF52833">
    <property type="entry name" value="Thioredoxin-like"/>
    <property type="match status" value="1"/>
</dbReference>
<dbReference type="PANTHER" id="PTHR43968:SF6">
    <property type="entry name" value="GLUTATHIONE S-TRANSFERASE OMEGA"/>
    <property type="match status" value="1"/>
</dbReference>
<dbReference type="AlphaFoldDB" id="A0A4R7C3J5"/>
<gene>
    <name evidence="2" type="ORF">EV668_0223</name>
</gene>
<dbReference type="PROSITE" id="PS50404">
    <property type="entry name" value="GST_NTER"/>
    <property type="match status" value="1"/>
</dbReference>
<dbReference type="GO" id="GO:0005737">
    <property type="term" value="C:cytoplasm"/>
    <property type="evidence" value="ECO:0007669"/>
    <property type="project" value="TreeGrafter"/>
</dbReference>